<dbReference type="AlphaFoldDB" id="A0A2Z5GBW5"/>
<keyword evidence="1" id="KW-0614">Plasmid</keyword>
<sequence length="40" mass="4587">MKEMDEPRLAESVRKELIGAEEFRTVVPVKTPALSHAKRH</sequence>
<evidence type="ECO:0000313" key="2">
    <source>
        <dbReference type="Proteomes" id="UP000253606"/>
    </source>
</evidence>
<protein>
    <submittedName>
        <fullName evidence="1">Uncharacterized protein</fullName>
    </submittedName>
</protein>
<organism evidence="1 2">
    <name type="scientific">Acidisarcina polymorpha</name>
    <dbReference type="NCBI Taxonomy" id="2211140"/>
    <lineage>
        <taxon>Bacteria</taxon>
        <taxon>Pseudomonadati</taxon>
        <taxon>Acidobacteriota</taxon>
        <taxon>Terriglobia</taxon>
        <taxon>Terriglobales</taxon>
        <taxon>Acidobacteriaceae</taxon>
        <taxon>Acidisarcina</taxon>
    </lineage>
</organism>
<dbReference type="Proteomes" id="UP000253606">
    <property type="component" value="Plasmid pACPOL2"/>
</dbReference>
<reference evidence="1 2" key="1">
    <citation type="journal article" date="2018" name="Front. Microbiol.">
        <title>Hydrolytic Capabilities as a Key to Environmental Success: Chitinolytic and Cellulolytic Acidobacteria From Acidic Sub-arctic Soils and Boreal Peatlands.</title>
        <authorList>
            <person name="Belova S.E."/>
            <person name="Ravin N.V."/>
            <person name="Pankratov T.A."/>
            <person name="Rakitin A.L."/>
            <person name="Ivanova A.A."/>
            <person name="Beletsky A.V."/>
            <person name="Mardanov A.V."/>
            <person name="Sinninghe Damste J.S."/>
            <person name="Dedysh S.N."/>
        </authorList>
    </citation>
    <scope>NUCLEOTIDE SEQUENCE [LARGE SCALE GENOMIC DNA]</scope>
    <source>
        <strain evidence="1 2">SBC82</strain>
        <plasmid evidence="2">pacpol2</plasmid>
    </source>
</reference>
<proteinExistence type="predicted"/>
<name>A0A2Z5GBW5_9BACT</name>
<dbReference type="EMBL" id="CP030842">
    <property type="protein sequence ID" value="AXC16095.1"/>
    <property type="molecule type" value="Genomic_DNA"/>
</dbReference>
<keyword evidence="2" id="KW-1185">Reference proteome</keyword>
<dbReference type="KEGG" id="abas:ACPOL_6887"/>
<gene>
    <name evidence="1" type="ORF">ACPOL_6887</name>
</gene>
<geneLocation type="plasmid" evidence="2">
    <name>pacpol2</name>
</geneLocation>
<accession>A0A2Z5GBW5</accession>
<evidence type="ECO:0000313" key="1">
    <source>
        <dbReference type="EMBL" id="AXC16095.1"/>
    </source>
</evidence>